<protein>
    <submittedName>
        <fullName evidence="1">Uncharacterized protein</fullName>
    </submittedName>
</protein>
<evidence type="ECO:0000313" key="2">
    <source>
        <dbReference type="Proteomes" id="UP000030106"/>
    </source>
</evidence>
<dbReference type="HOGENOM" id="CLU_049634_0_0_1"/>
<dbReference type="AlphaFoldDB" id="A0A0A2VRX6"/>
<sequence length="325" mass="37192">MASTIAQLLHTHPTNYVHETGYTTSTKKEWAKKYKPIRNVTIHTSGQRGGVVADFGAFLPEEADDQRRTSVLAYPPNQQSWRMDTEADARHWFYHEVSDVVMPAFASYPPVVQVSEAKPFSEENIVQVVDDSFTFKPPGGSQMPLVIGEFKRNIVDYNEWQTGKIASSLQISLSRELRGYAVKYNCPQVFCFDGYTLLMLQFKARKPEAIADEDCDIDCWLFRRRNPGGTTLRYALYRLLAQGLRRVQGQMSRSPALLNSQECKFRNFYTGEPIWKIDGVLHRHPWGMYRAVDPKDGSIYWMYNGQPVWGEDGLLILDGPPLYTS</sequence>
<accession>A0A0A2VRX6</accession>
<reference evidence="1 2" key="1">
    <citation type="submission" date="2012-10" db="EMBL/GenBank/DDBJ databases">
        <title>Genome sequencing and analysis of entomopathogenic fungi Beauveria bassiana D1-5.</title>
        <authorList>
            <person name="Li Q."/>
            <person name="Wang L."/>
            <person name="Zhang Z."/>
            <person name="Wang Q."/>
            <person name="Ren J."/>
            <person name="Wang M."/>
            <person name="Xu W."/>
            <person name="Wang J."/>
            <person name="Lu Y."/>
            <person name="Du Q."/>
            <person name="Sun Z."/>
        </authorList>
    </citation>
    <scope>NUCLEOTIDE SEQUENCE [LARGE SCALE GENOMIC DNA]</scope>
    <source>
        <strain evidence="1 2">D1-5</strain>
    </source>
</reference>
<gene>
    <name evidence="1" type="ORF">BBAD15_g11215</name>
</gene>
<dbReference type="EMBL" id="ANFO01001197">
    <property type="protein sequence ID" value="KGQ03549.1"/>
    <property type="molecule type" value="Genomic_DNA"/>
</dbReference>
<proteinExistence type="predicted"/>
<organism evidence="1 2">
    <name type="scientific">Beauveria bassiana D1-5</name>
    <dbReference type="NCBI Taxonomy" id="1245745"/>
    <lineage>
        <taxon>Eukaryota</taxon>
        <taxon>Fungi</taxon>
        <taxon>Dikarya</taxon>
        <taxon>Ascomycota</taxon>
        <taxon>Pezizomycotina</taxon>
        <taxon>Sordariomycetes</taxon>
        <taxon>Hypocreomycetidae</taxon>
        <taxon>Hypocreales</taxon>
        <taxon>Cordycipitaceae</taxon>
        <taxon>Beauveria</taxon>
    </lineage>
</organism>
<dbReference type="Proteomes" id="UP000030106">
    <property type="component" value="Unassembled WGS sequence"/>
</dbReference>
<name>A0A0A2VRX6_BEABA</name>
<dbReference type="eggNOG" id="ENOG502SY0D">
    <property type="taxonomic scope" value="Eukaryota"/>
</dbReference>
<comment type="caution">
    <text evidence="1">The sequence shown here is derived from an EMBL/GenBank/DDBJ whole genome shotgun (WGS) entry which is preliminary data.</text>
</comment>
<evidence type="ECO:0000313" key="1">
    <source>
        <dbReference type="EMBL" id="KGQ03549.1"/>
    </source>
</evidence>